<evidence type="ECO:0000256" key="1">
    <source>
        <dbReference type="SAM" id="MobiDB-lite"/>
    </source>
</evidence>
<reference evidence="2" key="1">
    <citation type="journal article" date="2020" name="Sci. Rep.">
        <title>Metagenomic characterisation of additional and novel avian viruses from Australian wild ducks.</title>
        <authorList>
            <person name="Vibin J."/>
            <person name="Chamings A."/>
            <person name="Klaassen M."/>
            <person name="Alexandersen S."/>
        </authorList>
    </citation>
    <scope>NUCLEOTIDE SEQUENCE</scope>
    <source>
        <strain evidence="2">GTGV/GT11.18-AU-2018</strain>
    </source>
</reference>
<feature type="region of interest" description="Disordered" evidence="1">
    <location>
        <begin position="35"/>
        <end position="60"/>
    </location>
</feature>
<proteinExistence type="predicted"/>
<protein>
    <submittedName>
        <fullName evidence="2">Putative VP3</fullName>
    </submittedName>
</protein>
<organism evidence="2">
    <name type="scientific">Grey teal gyrovirus</name>
    <dbReference type="NCBI Taxonomy" id="2798291"/>
    <lineage>
        <taxon>Viruses</taxon>
        <taxon>Monodnaviria</taxon>
        <taxon>Shotokuvirae</taxon>
        <taxon>Commensaviricota</taxon>
        <taxon>Cardeaviricetes</taxon>
        <taxon>Sanitavirales</taxon>
        <taxon>Anelloviridae</taxon>
        <taxon>Gyrovirus</taxon>
    </lineage>
</organism>
<evidence type="ECO:0000313" key="2">
    <source>
        <dbReference type="EMBL" id="QQD36961.1"/>
    </source>
</evidence>
<dbReference type="EMBL" id="MT894388">
    <property type="protein sequence ID" value="QQD36961.1"/>
    <property type="molecule type" value="Genomic_DNA"/>
</dbReference>
<accession>A0A7T4S044</accession>
<name>A0A7T4S044_9VIRU</name>
<sequence length="133" mass="15328">MAESKLQPPYRAVAPGVSGGPFQNLLLWQLSESLASSSPTGDFPRDANRPGYFPGNLYESQSARQTAPVCRTTSQIKESYEYNWHRFYYCLRGRTRAKPGTLNWFAWQQYKKWQETEAQWLMCQETLSSSDSE</sequence>